<dbReference type="AlphaFoldDB" id="A0A164ZR83"/>
<dbReference type="RefSeq" id="XP_018184962.1">
    <property type="nucleotide sequence ID" value="XM_018336583.1"/>
</dbReference>
<protein>
    <submittedName>
        <fullName evidence="2">Uncharacterized protein</fullName>
    </submittedName>
</protein>
<dbReference type="InParanoid" id="A0A164ZR83"/>
<feature type="transmembrane region" description="Helical" evidence="1">
    <location>
        <begin position="27"/>
        <end position="50"/>
    </location>
</feature>
<keyword evidence="1" id="KW-0472">Membrane</keyword>
<sequence>MMSCQPTSGGRPVLLYHSKTQPITPSIVFFCFFASDIAILILYSLSAIFLS</sequence>
<gene>
    <name evidence="2" type="ORF">L228DRAFT_43024</name>
</gene>
<keyword evidence="1" id="KW-0812">Transmembrane</keyword>
<dbReference type="Proteomes" id="UP000076632">
    <property type="component" value="Unassembled WGS sequence"/>
</dbReference>
<name>A0A164ZR83_XYLHT</name>
<proteinExistence type="predicted"/>
<accession>A0A164ZR83</accession>
<dbReference type="GeneID" id="28901720"/>
<organism evidence="2 3">
    <name type="scientific">Xylona heveae (strain CBS 132557 / TC161)</name>
    <dbReference type="NCBI Taxonomy" id="1328760"/>
    <lineage>
        <taxon>Eukaryota</taxon>
        <taxon>Fungi</taxon>
        <taxon>Dikarya</taxon>
        <taxon>Ascomycota</taxon>
        <taxon>Pezizomycotina</taxon>
        <taxon>Xylonomycetes</taxon>
        <taxon>Xylonales</taxon>
        <taxon>Xylonaceae</taxon>
        <taxon>Xylona</taxon>
    </lineage>
</organism>
<reference evidence="2 3" key="1">
    <citation type="journal article" date="2016" name="Fungal Biol.">
        <title>The genome of Xylona heveae provides a window into fungal endophytism.</title>
        <authorList>
            <person name="Gazis R."/>
            <person name="Kuo A."/>
            <person name="Riley R."/>
            <person name="LaButti K."/>
            <person name="Lipzen A."/>
            <person name="Lin J."/>
            <person name="Amirebrahimi M."/>
            <person name="Hesse C.N."/>
            <person name="Spatafora J.W."/>
            <person name="Henrissat B."/>
            <person name="Hainaut M."/>
            <person name="Grigoriev I.V."/>
            <person name="Hibbett D.S."/>
        </authorList>
    </citation>
    <scope>NUCLEOTIDE SEQUENCE [LARGE SCALE GENOMIC DNA]</scope>
    <source>
        <strain evidence="2 3">TC161</strain>
    </source>
</reference>
<evidence type="ECO:0000313" key="3">
    <source>
        <dbReference type="Proteomes" id="UP000076632"/>
    </source>
</evidence>
<dbReference type="EMBL" id="KV407466">
    <property type="protein sequence ID" value="KZF19407.1"/>
    <property type="molecule type" value="Genomic_DNA"/>
</dbReference>
<evidence type="ECO:0000313" key="2">
    <source>
        <dbReference type="EMBL" id="KZF19407.1"/>
    </source>
</evidence>
<keyword evidence="3" id="KW-1185">Reference proteome</keyword>
<evidence type="ECO:0000256" key="1">
    <source>
        <dbReference type="SAM" id="Phobius"/>
    </source>
</evidence>
<keyword evidence="1" id="KW-1133">Transmembrane helix</keyword>